<sequence>METTSVCYLKTGTPQEVTFPTLYHMLTAFPITGSNVAGGFLSQTEDYVLTPDFVNKSAVGFQGPNFSTLDEKLEYEFITDLSHNIFMKDDPVNITNSCSSSFQNDWSSLDALEPSITWSNDFQLSPLRFEMDCSSEVGTQELDVLPLDQTTKNESGFRLLPTCEAFTTPQPSVAVQIPTNTSENSIRQNKEEDACCQVKACCPLQLCMKNDRAFFGNQSTDLDVLPKRLSPLASSLPAPSSPEEVSRDNSMERFIQPKGPSIDDQMTSHNDLSEVIALALSSAEAAEFDLPDLQDAFLKFFERGDVSAELDSYFTKILAMEESKNFATKKVGTVVERRCKSREVQTSGVPLIDVQTVSDQQKQKALERRIRNNEASRRSRAAHKARFQLIAHNIGLLESENHELAIWLEDIKATIREARSILSQNFSSSKSGLAPAEFPTLPPNR</sequence>
<feature type="domain" description="BZIP" evidence="2">
    <location>
        <begin position="360"/>
        <end position="424"/>
    </location>
</feature>
<dbReference type="Proteomes" id="UP001497525">
    <property type="component" value="Unassembled WGS sequence"/>
</dbReference>
<evidence type="ECO:0000313" key="3">
    <source>
        <dbReference type="EMBL" id="CAL5137679.1"/>
    </source>
</evidence>
<dbReference type="InterPro" id="IPR004827">
    <property type="entry name" value="bZIP"/>
</dbReference>
<evidence type="ECO:0000313" key="4">
    <source>
        <dbReference type="Proteomes" id="UP001497525"/>
    </source>
</evidence>
<dbReference type="CDD" id="cd14686">
    <property type="entry name" value="bZIP"/>
    <property type="match status" value="1"/>
</dbReference>
<evidence type="ECO:0000256" key="1">
    <source>
        <dbReference type="SAM" id="MobiDB-lite"/>
    </source>
</evidence>
<organism evidence="3 4">
    <name type="scientific">Calicophoron daubneyi</name>
    <name type="common">Rumen fluke</name>
    <name type="synonym">Paramphistomum daubneyi</name>
    <dbReference type="NCBI Taxonomy" id="300641"/>
    <lineage>
        <taxon>Eukaryota</taxon>
        <taxon>Metazoa</taxon>
        <taxon>Spiralia</taxon>
        <taxon>Lophotrochozoa</taxon>
        <taxon>Platyhelminthes</taxon>
        <taxon>Trematoda</taxon>
        <taxon>Digenea</taxon>
        <taxon>Plagiorchiida</taxon>
        <taxon>Pronocephalata</taxon>
        <taxon>Paramphistomoidea</taxon>
        <taxon>Paramphistomidae</taxon>
        <taxon>Calicophoron</taxon>
    </lineage>
</organism>
<reference evidence="3" key="1">
    <citation type="submission" date="2024-06" db="EMBL/GenBank/DDBJ databases">
        <authorList>
            <person name="Liu X."/>
            <person name="Lenzi L."/>
            <person name="Haldenby T S."/>
            <person name="Uol C."/>
        </authorList>
    </citation>
    <scope>NUCLEOTIDE SEQUENCE</scope>
</reference>
<name>A0AAV2TL37_CALDB</name>
<dbReference type="InterPro" id="IPR046347">
    <property type="entry name" value="bZIP_sf"/>
</dbReference>
<dbReference type="Gene3D" id="1.20.5.170">
    <property type="match status" value="1"/>
</dbReference>
<dbReference type="EMBL" id="CAXLJL010000423">
    <property type="protein sequence ID" value="CAL5137679.1"/>
    <property type="molecule type" value="Genomic_DNA"/>
</dbReference>
<dbReference type="SUPFAM" id="SSF57959">
    <property type="entry name" value="Leucine zipper domain"/>
    <property type="match status" value="1"/>
</dbReference>
<gene>
    <name evidence="3" type="ORF">CDAUBV1_LOCUS11953</name>
</gene>
<accession>A0AAV2TL37</accession>
<feature type="region of interest" description="Disordered" evidence="1">
    <location>
        <begin position="426"/>
        <end position="445"/>
    </location>
</feature>
<dbReference type="Pfam" id="PF07716">
    <property type="entry name" value="bZIP_2"/>
    <property type="match status" value="1"/>
</dbReference>
<proteinExistence type="predicted"/>
<evidence type="ECO:0000259" key="2">
    <source>
        <dbReference type="SMART" id="SM00338"/>
    </source>
</evidence>
<comment type="caution">
    <text evidence="3">The sequence shown here is derived from an EMBL/GenBank/DDBJ whole genome shotgun (WGS) entry which is preliminary data.</text>
</comment>
<dbReference type="SMART" id="SM00338">
    <property type="entry name" value="BRLZ"/>
    <property type="match status" value="1"/>
</dbReference>
<protein>
    <recommendedName>
        <fullName evidence="2">BZIP domain-containing protein</fullName>
    </recommendedName>
</protein>
<dbReference type="AlphaFoldDB" id="A0AAV2TL37"/>
<dbReference type="GO" id="GO:0003700">
    <property type="term" value="F:DNA-binding transcription factor activity"/>
    <property type="evidence" value="ECO:0007669"/>
    <property type="project" value="InterPro"/>
</dbReference>